<reference evidence="3" key="1">
    <citation type="journal article" date="2020" name="bioRxiv">
        <title>Comparative genomics of Chlamydomonas.</title>
        <authorList>
            <person name="Craig R.J."/>
            <person name="Hasan A.R."/>
            <person name="Ness R.W."/>
            <person name="Keightley P.D."/>
        </authorList>
    </citation>
    <scope>NUCLEOTIDE SEQUENCE</scope>
    <source>
        <strain evidence="3">CCAP 11/70</strain>
    </source>
</reference>
<feature type="compositionally biased region" description="Low complexity" evidence="1">
    <location>
        <begin position="853"/>
        <end position="868"/>
    </location>
</feature>
<feature type="region of interest" description="Disordered" evidence="1">
    <location>
        <begin position="322"/>
        <end position="363"/>
    </location>
</feature>
<feature type="region of interest" description="Disordered" evidence="1">
    <location>
        <begin position="842"/>
        <end position="916"/>
    </location>
</feature>
<feature type="signal peptide" evidence="2">
    <location>
        <begin position="1"/>
        <end position="23"/>
    </location>
</feature>
<organism evidence="3 4">
    <name type="scientific">Edaphochlamys debaryana</name>
    <dbReference type="NCBI Taxonomy" id="47281"/>
    <lineage>
        <taxon>Eukaryota</taxon>
        <taxon>Viridiplantae</taxon>
        <taxon>Chlorophyta</taxon>
        <taxon>core chlorophytes</taxon>
        <taxon>Chlorophyceae</taxon>
        <taxon>CS clade</taxon>
        <taxon>Chlamydomonadales</taxon>
        <taxon>Chlamydomonadales incertae sedis</taxon>
        <taxon>Edaphochlamys</taxon>
    </lineage>
</organism>
<feature type="compositionally biased region" description="Pro residues" evidence="1">
    <location>
        <begin position="842"/>
        <end position="852"/>
    </location>
</feature>
<accession>A0A836BQV5</accession>
<comment type="caution">
    <text evidence="3">The sequence shown here is derived from an EMBL/GenBank/DDBJ whole genome shotgun (WGS) entry which is preliminary data.</text>
</comment>
<feature type="region of interest" description="Disordered" evidence="1">
    <location>
        <begin position="522"/>
        <end position="553"/>
    </location>
</feature>
<evidence type="ECO:0000256" key="2">
    <source>
        <dbReference type="SAM" id="SignalP"/>
    </source>
</evidence>
<feature type="compositionally biased region" description="Pro residues" evidence="1">
    <location>
        <begin position="695"/>
        <end position="717"/>
    </location>
</feature>
<feature type="region of interest" description="Disordered" evidence="1">
    <location>
        <begin position="665"/>
        <end position="722"/>
    </location>
</feature>
<evidence type="ECO:0000313" key="3">
    <source>
        <dbReference type="EMBL" id="KAG2485442.1"/>
    </source>
</evidence>
<feature type="chain" id="PRO_5032371024" evidence="2">
    <location>
        <begin position="24"/>
        <end position="1074"/>
    </location>
</feature>
<keyword evidence="4" id="KW-1185">Reference proteome</keyword>
<protein>
    <submittedName>
        <fullName evidence="3">Uncharacterized protein</fullName>
    </submittedName>
</protein>
<feature type="compositionally biased region" description="Pro residues" evidence="1">
    <location>
        <begin position="671"/>
        <end position="687"/>
    </location>
</feature>
<evidence type="ECO:0000313" key="4">
    <source>
        <dbReference type="Proteomes" id="UP000612055"/>
    </source>
</evidence>
<name>A0A836BQV5_9CHLO</name>
<evidence type="ECO:0000256" key="1">
    <source>
        <dbReference type="SAM" id="MobiDB-lite"/>
    </source>
</evidence>
<sequence>MPGRRAAGAALLVPLLLAATALAQTNQQRWCSYTPPQLNPAYFNSSPLCAPTSVGPLPALAPTCALSDDYYGETGTQRYPVCLIPGATLQWPYGQTYYDNVCGGPAGVRSVVIKNQYFQDSTGAPVLGDMYIYRAYSSSPDRAPLYVTIALRGLATDFEGRNPSATPQTGYQVLLRNPYPLVPKRRADNTLINYASLYVWNSSDPDHYEINHYINPVSEQGTLSCITFSLNLKKMCNPQWTQNNPGSGDAACNCKLSDPNDPRCDFVDLSDTSMFSILLELNGVPYSLNDITAGCGNAPNSGPSSASRVIINNPNGTMYNLPPGLCAMRPTAPPTPPSPPAPPSPPPTPPSPPLPPQPRPPPNLNLNARLSVTSYNPNRIFSSGYDCMMGKNYTSYYFRGRTSISRVTCATQSVQQPGFGADYNIIQFTYFFNSEDNLNYFFDSVNNLEFWQNMWLVLTPGCNAYGNYTDSVSGPPVNGTMTPYYTVPDIDTASKTPFCVSGSYMNPDGCWYTLPQFSCTSPPSPPPKPPRPPYPADWPSPPPSPPAPPPPPCDVYVQATNPGFTVTWDRCADLIDTVKFLYGATNTTWFCAAETLTATTMTVYTKFNDGNDAIAFWNNFENPNLAVIALRELQPNCNTGLLGMAGETCNQADIFWDMRNTNYPNSRTCPPGSPPPPPRSPPVPMAPQGPSWAASPPPPWPPGKAPPGKPPPPPPFRDPFVMTVSSNTPYRRNQCELVNWQMMSKLAFFDRPYMGPVCRVGQTVANFLVVTIGFTDPRHALAFAITFAGEFNQFAIDAMLPCASETTLQAAGAPAYVWDLKCSADYPALCCGAGIPPALPSNPMSRPPPPRAFAPNLPGEPGWPSWPNSSPPPARKKRPPPRNPRRPPNKKSPPPPPPSIVAKSPPPPPPNGDWSNNPALSQYRIFAVIVPNLLNGQAVPDSVLPTLCKNMRNGMLAMFNNYGWVSNQQFWLPEQACPTRVIPWSKVGGLRQFNTTVQLTANAAVALQTTLAQSVDIALFVTATDTLCASKISLVKRQTQETYWTHTQGSTPRALSPDDPFSSCVHSLLAMKKK</sequence>
<dbReference type="EMBL" id="JAEHOE010000129">
    <property type="protein sequence ID" value="KAG2485442.1"/>
    <property type="molecule type" value="Genomic_DNA"/>
</dbReference>
<feature type="compositionally biased region" description="Pro residues" evidence="1">
    <location>
        <begin position="331"/>
        <end position="363"/>
    </location>
</feature>
<dbReference type="Proteomes" id="UP000612055">
    <property type="component" value="Unassembled WGS sequence"/>
</dbReference>
<dbReference type="AlphaFoldDB" id="A0A836BQV5"/>
<dbReference type="OrthoDB" id="533097at2759"/>
<proteinExistence type="predicted"/>
<dbReference type="PRINTS" id="PR01217">
    <property type="entry name" value="PRICHEXTENSN"/>
</dbReference>
<gene>
    <name evidence="3" type="ORF">HYH03_015821</name>
</gene>
<keyword evidence="2" id="KW-0732">Signal</keyword>
<feature type="compositionally biased region" description="Pro residues" evidence="1">
    <location>
        <begin position="890"/>
        <end position="911"/>
    </location>
</feature>
<feature type="compositionally biased region" description="Basic residues" evidence="1">
    <location>
        <begin position="874"/>
        <end position="889"/>
    </location>
</feature>